<keyword evidence="2" id="KW-1185">Reference proteome</keyword>
<dbReference type="EMBL" id="JAYMYR010000008">
    <property type="protein sequence ID" value="KAK7348183.1"/>
    <property type="molecule type" value="Genomic_DNA"/>
</dbReference>
<protein>
    <submittedName>
        <fullName evidence="1">Uncharacterized protein</fullName>
    </submittedName>
</protein>
<sequence>MLAVKGSESRGSTYTDARYSLFCDNPTKTVPALLTDTLAHVTDFLCHYPAHDPLCTSSAAEIYTFSASY</sequence>
<dbReference type="Proteomes" id="UP001374584">
    <property type="component" value="Unassembled WGS sequence"/>
</dbReference>
<reference evidence="1 2" key="1">
    <citation type="submission" date="2024-01" db="EMBL/GenBank/DDBJ databases">
        <title>The genomes of 5 underutilized Papilionoideae crops provide insights into root nodulation and disease resistanc.</title>
        <authorList>
            <person name="Jiang F."/>
        </authorList>
    </citation>
    <scope>NUCLEOTIDE SEQUENCE [LARGE SCALE GENOMIC DNA]</scope>
    <source>
        <strain evidence="1">JINMINGXINNONG_FW02</strain>
        <tissue evidence="1">Leaves</tissue>
    </source>
</reference>
<comment type="caution">
    <text evidence="1">The sequence shown here is derived from an EMBL/GenBank/DDBJ whole genome shotgun (WGS) entry which is preliminary data.</text>
</comment>
<name>A0AAN9QZ09_PHACN</name>
<evidence type="ECO:0000313" key="1">
    <source>
        <dbReference type="EMBL" id="KAK7348183.1"/>
    </source>
</evidence>
<gene>
    <name evidence="1" type="ORF">VNO80_22733</name>
</gene>
<dbReference type="AlphaFoldDB" id="A0AAN9QZ09"/>
<organism evidence="1 2">
    <name type="scientific">Phaseolus coccineus</name>
    <name type="common">Scarlet runner bean</name>
    <name type="synonym">Phaseolus multiflorus</name>
    <dbReference type="NCBI Taxonomy" id="3886"/>
    <lineage>
        <taxon>Eukaryota</taxon>
        <taxon>Viridiplantae</taxon>
        <taxon>Streptophyta</taxon>
        <taxon>Embryophyta</taxon>
        <taxon>Tracheophyta</taxon>
        <taxon>Spermatophyta</taxon>
        <taxon>Magnoliopsida</taxon>
        <taxon>eudicotyledons</taxon>
        <taxon>Gunneridae</taxon>
        <taxon>Pentapetalae</taxon>
        <taxon>rosids</taxon>
        <taxon>fabids</taxon>
        <taxon>Fabales</taxon>
        <taxon>Fabaceae</taxon>
        <taxon>Papilionoideae</taxon>
        <taxon>50 kb inversion clade</taxon>
        <taxon>NPAAA clade</taxon>
        <taxon>indigoferoid/millettioid clade</taxon>
        <taxon>Phaseoleae</taxon>
        <taxon>Phaseolus</taxon>
    </lineage>
</organism>
<evidence type="ECO:0000313" key="2">
    <source>
        <dbReference type="Proteomes" id="UP001374584"/>
    </source>
</evidence>
<accession>A0AAN9QZ09</accession>
<proteinExistence type="predicted"/>